<evidence type="ECO:0000256" key="8">
    <source>
        <dbReference type="ARBA" id="ARBA00022842"/>
    </source>
</evidence>
<dbReference type="Pfam" id="PF02075">
    <property type="entry name" value="RuvC"/>
    <property type="match status" value="1"/>
</dbReference>
<proteinExistence type="inferred from homology"/>
<feature type="binding site" evidence="12">
    <location>
        <position position="7"/>
    </location>
    <ligand>
        <name>Mg(2+)</name>
        <dbReference type="ChEBI" id="CHEBI:18420"/>
        <label>1</label>
    </ligand>
</feature>
<dbReference type="PANTHER" id="PTHR30194">
    <property type="entry name" value="CROSSOVER JUNCTION ENDODEOXYRIBONUCLEASE RUVC"/>
    <property type="match status" value="1"/>
</dbReference>
<dbReference type="InterPro" id="IPR002176">
    <property type="entry name" value="X-over_junc_endoDNase_RuvC"/>
</dbReference>
<evidence type="ECO:0000256" key="6">
    <source>
        <dbReference type="ARBA" id="ARBA00022763"/>
    </source>
</evidence>
<comment type="subcellular location">
    <subcellularLocation>
        <location evidence="12">Cytoplasm</location>
    </subcellularLocation>
</comment>
<keyword evidence="6 12" id="KW-0227">DNA damage</keyword>
<evidence type="ECO:0000313" key="15">
    <source>
        <dbReference type="EMBL" id="MBM9433376.1"/>
    </source>
</evidence>
<reference evidence="16" key="1">
    <citation type="submission" date="2021-02" db="EMBL/GenBank/DDBJ databases">
        <title>Leucobacter sp. CX169.</title>
        <authorList>
            <person name="Cheng Y."/>
        </authorList>
    </citation>
    <scope>NUCLEOTIDE SEQUENCE [LARGE SCALE GENOMIC DNA]</scope>
    <source>
        <strain evidence="16">JY899</strain>
    </source>
</reference>
<evidence type="ECO:0000256" key="12">
    <source>
        <dbReference type="HAMAP-Rule" id="MF_00034"/>
    </source>
</evidence>
<keyword evidence="10 12" id="KW-0233">DNA recombination</keyword>
<feature type="region of interest" description="Disordered" evidence="14">
    <location>
        <begin position="160"/>
        <end position="189"/>
    </location>
</feature>
<dbReference type="HAMAP" id="MF_00034">
    <property type="entry name" value="RuvC"/>
    <property type="match status" value="1"/>
</dbReference>
<name>A0ABS2TIL0_9ACTO</name>
<evidence type="ECO:0000256" key="7">
    <source>
        <dbReference type="ARBA" id="ARBA00022801"/>
    </source>
</evidence>
<evidence type="ECO:0000256" key="1">
    <source>
        <dbReference type="ARBA" id="ARBA00009518"/>
    </source>
</evidence>
<dbReference type="InterPro" id="IPR012337">
    <property type="entry name" value="RNaseH-like_sf"/>
</dbReference>
<sequence length="211" mass="22241">MRIIGIDPGLTRCGIGIIDADGPRHVSYVDVVVARSQADMAPHKRLEIIADAIDTMIGKHNPDVMAVERMFAEDNVRSIISTAQVAGVAMLAASRSNLPLALHSPSEVKAAVTGDGRAEKKAVQFMVQRILRLSELPRPADAADALALAITHAWRGGAMSPTAQSAQHGGAALPNPTTPGLTSAQRAWAEAERSTRLSGVVAAQSAAKRFR</sequence>
<feature type="active site" evidence="12">
    <location>
        <position position="141"/>
    </location>
</feature>
<keyword evidence="2 12" id="KW-0963">Cytoplasm</keyword>
<dbReference type="PRINTS" id="PR00696">
    <property type="entry name" value="RSOLVASERUVC"/>
</dbReference>
<dbReference type="Proteomes" id="UP000705983">
    <property type="component" value="Unassembled WGS sequence"/>
</dbReference>
<evidence type="ECO:0000256" key="4">
    <source>
        <dbReference type="ARBA" id="ARBA00022723"/>
    </source>
</evidence>
<evidence type="ECO:0000256" key="2">
    <source>
        <dbReference type="ARBA" id="ARBA00022490"/>
    </source>
</evidence>
<evidence type="ECO:0000313" key="16">
    <source>
        <dbReference type="Proteomes" id="UP000705983"/>
    </source>
</evidence>
<evidence type="ECO:0000256" key="3">
    <source>
        <dbReference type="ARBA" id="ARBA00022722"/>
    </source>
</evidence>
<evidence type="ECO:0000256" key="10">
    <source>
        <dbReference type="ARBA" id="ARBA00023172"/>
    </source>
</evidence>
<comment type="cofactor">
    <cofactor evidence="12">
        <name>Mg(2+)</name>
        <dbReference type="ChEBI" id="CHEBI:18420"/>
    </cofactor>
    <text evidence="12">Binds 2 Mg(2+) ion per subunit.</text>
</comment>
<comment type="catalytic activity">
    <reaction evidence="12">
        <text>Endonucleolytic cleavage at a junction such as a reciprocal single-stranded crossover between two homologous DNA duplexes (Holliday junction).</text>
        <dbReference type="EC" id="3.1.21.10"/>
    </reaction>
</comment>
<feature type="binding site" evidence="12">
    <location>
        <position position="141"/>
    </location>
    <ligand>
        <name>Mg(2+)</name>
        <dbReference type="ChEBI" id="CHEBI:18420"/>
        <label>1</label>
    </ligand>
</feature>
<dbReference type="RefSeq" id="WP_182174473.1">
    <property type="nucleotide sequence ID" value="NZ_CP059676.1"/>
</dbReference>
<keyword evidence="16" id="KW-1185">Reference proteome</keyword>
<keyword evidence="7 12" id="KW-0378">Hydrolase</keyword>
<evidence type="ECO:0000256" key="13">
    <source>
        <dbReference type="NCBIfam" id="TIGR00228"/>
    </source>
</evidence>
<dbReference type="GO" id="GO:0016787">
    <property type="term" value="F:hydrolase activity"/>
    <property type="evidence" value="ECO:0007669"/>
    <property type="project" value="UniProtKB-KW"/>
</dbReference>
<evidence type="ECO:0000256" key="11">
    <source>
        <dbReference type="ARBA" id="ARBA00023204"/>
    </source>
</evidence>
<gene>
    <name evidence="12 15" type="primary">ruvC</name>
    <name evidence="15" type="ORF">JVW63_06675</name>
</gene>
<dbReference type="InterPro" id="IPR036397">
    <property type="entry name" value="RNaseH_sf"/>
</dbReference>
<feature type="active site" evidence="12">
    <location>
        <position position="68"/>
    </location>
</feature>
<comment type="caution">
    <text evidence="15">The sequence shown here is derived from an EMBL/GenBank/DDBJ whole genome shotgun (WGS) entry which is preliminary data.</text>
</comment>
<organism evidence="15 16">
    <name type="scientific">Flaviflexus equikiangi</name>
    <dbReference type="NCBI Taxonomy" id="2758573"/>
    <lineage>
        <taxon>Bacteria</taxon>
        <taxon>Bacillati</taxon>
        <taxon>Actinomycetota</taxon>
        <taxon>Actinomycetes</taxon>
        <taxon>Actinomycetales</taxon>
        <taxon>Actinomycetaceae</taxon>
        <taxon>Flaviflexus</taxon>
    </lineage>
</organism>
<dbReference type="Gene3D" id="3.30.420.10">
    <property type="entry name" value="Ribonuclease H-like superfamily/Ribonuclease H"/>
    <property type="match status" value="1"/>
</dbReference>
<keyword evidence="5 12" id="KW-0255">Endonuclease</keyword>
<keyword evidence="4 12" id="KW-0479">Metal-binding</keyword>
<feature type="binding site" evidence="12">
    <location>
        <position position="68"/>
    </location>
    <ligand>
        <name>Mg(2+)</name>
        <dbReference type="ChEBI" id="CHEBI:18420"/>
        <label>2</label>
    </ligand>
</feature>
<dbReference type="EMBL" id="JAFFJS010000003">
    <property type="protein sequence ID" value="MBM9433376.1"/>
    <property type="molecule type" value="Genomic_DNA"/>
</dbReference>
<protein>
    <recommendedName>
        <fullName evidence="12 13">Crossover junction endodeoxyribonuclease RuvC</fullName>
        <ecNumber evidence="12 13">3.1.21.10</ecNumber>
    </recommendedName>
    <alternativeName>
        <fullName evidence="12">Holliday junction nuclease RuvC</fullName>
    </alternativeName>
    <alternativeName>
        <fullName evidence="12">Holliday junction resolvase RuvC</fullName>
    </alternativeName>
</protein>
<comment type="function">
    <text evidence="12">The RuvA-RuvB-RuvC complex processes Holliday junction (HJ) DNA during genetic recombination and DNA repair. Endonuclease that resolves HJ intermediates. Cleaves cruciform DNA by making single-stranded nicks across the HJ at symmetrical positions within the homologous arms, yielding a 5'-phosphate and a 3'-hydroxyl group; requires a central core of homology in the junction. The consensus cleavage sequence is 5'-(A/T)TT(C/G)-3'. Cleavage occurs on the 3'-side of the TT dinucleotide at the point of strand exchange. HJ branch migration catalyzed by RuvA-RuvB allows RuvC to scan DNA until it finds its consensus sequence, where it cleaves and resolves the cruciform DNA.</text>
</comment>
<keyword evidence="3 12" id="KW-0540">Nuclease</keyword>
<dbReference type="NCBIfam" id="TIGR00228">
    <property type="entry name" value="ruvC"/>
    <property type="match status" value="1"/>
</dbReference>
<accession>A0ABS2TIL0</accession>
<evidence type="ECO:0000256" key="5">
    <source>
        <dbReference type="ARBA" id="ARBA00022759"/>
    </source>
</evidence>
<dbReference type="InterPro" id="IPR020563">
    <property type="entry name" value="X-over_junc_endoDNase_Mg_BS"/>
</dbReference>
<feature type="active site" evidence="12">
    <location>
        <position position="7"/>
    </location>
</feature>
<dbReference type="CDD" id="cd16962">
    <property type="entry name" value="RuvC"/>
    <property type="match status" value="1"/>
</dbReference>
<comment type="similarity">
    <text evidence="1 12">Belongs to the RuvC family.</text>
</comment>
<dbReference type="PROSITE" id="PS01321">
    <property type="entry name" value="RUVC"/>
    <property type="match status" value="1"/>
</dbReference>
<keyword evidence="11 12" id="KW-0234">DNA repair</keyword>
<dbReference type="PANTHER" id="PTHR30194:SF3">
    <property type="entry name" value="CROSSOVER JUNCTION ENDODEOXYRIBONUCLEASE RUVC"/>
    <property type="match status" value="1"/>
</dbReference>
<dbReference type="SUPFAM" id="SSF53098">
    <property type="entry name" value="Ribonuclease H-like"/>
    <property type="match status" value="1"/>
</dbReference>
<dbReference type="EC" id="3.1.21.10" evidence="12 13"/>
<evidence type="ECO:0000256" key="9">
    <source>
        <dbReference type="ARBA" id="ARBA00023125"/>
    </source>
</evidence>
<keyword evidence="8 12" id="KW-0460">Magnesium</keyword>
<comment type="subunit">
    <text evidence="12">Homodimer which binds Holliday junction (HJ) DNA. The HJ becomes 2-fold symmetrical on binding to RuvC with unstacked arms; it has a different conformation from HJ DNA in complex with RuvA. In the full resolvosome a probable DNA-RuvA(4)-RuvB(12)-RuvC(2) complex forms which resolves the HJ.</text>
</comment>
<evidence type="ECO:0000256" key="14">
    <source>
        <dbReference type="SAM" id="MobiDB-lite"/>
    </source>
</evidence>
<keyword evidence="9 12" id="KW-0238">DNA-binding</keyword>